<evidence type="ECO:0000256" key="1">
    <source>
        <dbReference type="ARBA" id="ARBA00004141"/>
    </source>
</evidence>
<dbReference type="PANTHER" id="PTHR16318">
    <property type="entry name" value="GAMMA-SECRETASE SUBUNIT PEN-2"/>
    <property type="match status" value="1"/>
</dbReference>
<evidence type="ECO:0000313" key="9">
    <source>
        <dbReference type="EMBL" id="KAK0176747.1"/>
    </source>
</evidence>
<reference evidence="9" key="1">
    <citation type="journal article" date="2023" name="bioRxiv">
        <title>Scaffold-level genome assemblies of two parasitoid biocontrol wasps reveal the parthenogenesis mechanism and an associated novel virus.</title>
        <authorList>
            <person name="Inwood S."/>
            <person name="Skelly J."/>
            <person name="Guhlin J."/>
            <person name="Harrop T."/>
            <person name="Goldson S."/>
            <person name="Dearden P."/>
        </authorList>
    </citation>
    <scope>NUCLEOTIDE SEQUENCE</scope>
    <source>
        <strain evidence="9">Irish</strain>
        <tissue evidence="9">Whole body</tissue>
    </source>
</reference>
<keyword evidence="4 8" id="KW-0812">Transmembrane</keyword>
<evidence type="ECO:0000256" key="2">
    <source>
        <dbReference type="ARBA" id="ARBA00009607"/>
    </source>
</evidence>
<keyword evidence="7 8" id="KW-0472">Membrane</keyword>
<dbReference type="GO" id="GO:0007219">
    <property type="term" value="P:Notch signaling pathway"/>
    <property type="evidence" value="ECO:0007669"/>
    <property type="project" value="UniProtKB-KW"/>
</dbReference>
<proteinExistence type="inferred from homology"/>
<dbReference type="EMBL" id="JAQQBS010000001">
    <property type="protein sequence ID" value="KAK0176747.1"/>
    <property type="molecule type" value="Genomic_DNA"/>
</dbReference>
<sequence length="101" mass="11693">MDLSKMSNDKKLHICKWYFRGGFAALPFLWAVNSIWFFKEAFCMPQYDEQKQIRKYVILSGIGAILWAIILLAWVVTFQTQRAAWGEFGDAISFIIPQGIP</sequence>
<dbReference type="GO" id="GO:0070765">
    <property type="term" value="C:gamma-secretase complex"/>
    <property type="evidence" value="ECO:0007669"/>
    <property type="project" value="TreeGrafter"/>
</dbReference>
<dbReference type="GO" id="GO:0007220">
    <property type="term" value="P:Notch receptor processing"/>
    <property type="evidence" value="ECO:0007669"/>
    <property type="project" value="TreeGrafter"/>
</dbReference>
<accession>A0AA39FVQ7</accession>
<keyword evidence="5" id="KW-0914">Notch signaling pathway</keyword>
<gene>
    <name evidence="9" type="ORF">PV328_000853</name>
</gene>
<dbReference type="Proteomes" id="UP001168990">
    <property type="component" value="Unassembled WGS sequence"/>
</dbReference>
<protein>
    <recommendedName>
        <fullName evidence="3">Gamma-secretase subunit PEN-2</fullName>
    </recommendedName>
</protein>
<dbReference type="PANTHER" id="PTHR16318:SF0">
    <property type="entry name" value="GAMMA-SECRETASE SUBUNIT PEN-2"/>
    <property type="match status" value="1"/>
</dbReference>
<evidence type="ECO:0000256" key="7">
    <source>
        <dbReference type="ARBA" id="ARBA00023136"/>
    </source>
</evidence>
<feature type="transmembrane region" description="Helical" evidence="8">
    <location>
        <begin position="21"/>
        <end position="38"/>
    </location>
</feature>
<dbReference type="Pfam" id="PF10251">
    <property type="entry name" value="PEN-2"/>
    <property type="match status" value="1"/>
</dbReference>
<evidence type="ECO:0000256" key="5">
    <source>
        <dbReference type="ARBA" id="ARBA00022976"/>
    </source>
</evidence>
<evidence type="ECO:0000313" key="10">
    <source>
        <dbReference type="Proteomes" id="UP001168990"/>
    </source>
</evidence>
<evidence type="ECO:0000256" key="3">
    <source>
        <dbReference type="ARBA" id="ARBA00018306"/>
    </source>
</evidence>
<evidence type="ECO:0000256" key="4">
    <source>
        <dbReference type="ARBA" id="ARBA00022692"/>
    </source>
</evidence>
<organism evidence="9 10">
    <name type="scientific">Microctonus aethiopoides</name>
    <dbReference type="NCBI Taxonomy" id="144406"/>
    <lineage>
        <taxon>Eukaryota</taxon>
        <taxon>Metazoa</taxon>
        <taxon>Ecdysozoa</taxon>
        <taxon>Arthropoda</taxon>
        <taxon>Hexapoda</taxon>
        <taxon>Insecta</taxon>
        <taxon>Pterygota</taxon>
        <taxon>Neoptera</taxon>
        <taxon>Endopterygota</taxon>
        <taxon>Hymenoptera</taxon>
        <taxon>Apocrita</taxon>
        <taxon>Ichneumonoidea</taxon>
        <taxon>Braconidae</taxon>
        <taxon>Euphorinae</taxon>
        <taxon>Microctonus</taxon>
    </lineage>
</organism>
<evidence type="ECO:0000256" key="8">
    <source>
        <dbReference type="SAM" id="Phobius"/>
    </source>
</evidence>
<comment type="caution">
    <text evidence="9">The sequence shown here is derived from an EMBL/GenBank/DDBJ whole genome shotgun (WGS) entry which is preliminary data.</text>
</comment>
<keyword evidence="10" id="KW-1185">Reference proteome</keyword>
<keyword evidence="6 8" id="KW-1133">Transmembrane helix</keyword>
<reference evidence="9" key="2">
    <citation type="submission" date="2023-03" db="EMBL/GenBank/DDBJ databases">
        <authorList>
            <person name="Inwood S.N."/>
            <person name="Skelly J.G."/>
            <person name="Guhlin J."/>
            <person name="Harrop T.W.R."/>
            <person name="Goldson S.G."/>
            <person name="Dearden P.K."/>
        </authorList>
    </citation>
    <scope>NUCLEOTIDE SEQUENCE</scope>
    <source>
        <strain evidence="9">Irish</strain>
        <tissue evidence="9">Whole body</tissue>
    </source>
</reference>
<dbReference type="InterPro" id="IPR019379">
    <property type="entry name" value="Gamma_Secretase_Asp_P_PEN2"/>
</dbReference>
<name>A0AA39FVQ7_9HYME</name>
<evidence type="ECO:0000256" key="6">
    <source>
        <dbReference type="ARBA" id="ARBA00022989"/>
    </source>
</evidence>
<dbReference type="AlphaFoldDB" id="A0AA39FVQ7"/>
<feature type="transmembrane region" description="Helical" evidence="8">
    <location>
        <begin position="58"/>
        <end position="78"/>
    </location>
</feature>
<comment type="similarity">
    <text evidence="2">Belongs to the PEN-2 family.</text>
</comment>
<comment type="subcellular location">
    <subcellularLocation>
        <location evidence="1">Membrane</location>
        <topology evidence="1">Multi-pass membrane protein</topology>
    </subcellularLocation>
</comment>